<dbReference type="AlphaFoldDB" id="A0A7S4QJV3"/>
<feature type="compositionally biased region" description="Basic and acidic residues" evidence="9">
    <location>
        <begin position="92"/>
        <end position="103"/>
    </location>
</feature>
<protein>
    <recommendedName>
        <fullName evidence="6">Translation initiation factor eIF2B subunit gamma</fullName>
    </recommendedName>
    <alternativeName>
        <fullName evidence="7">eIF2B GDP-GTP exchange factor subunit gamma</fullName>
    </alternativeName>
</protein>
<evidence type="ECO:0000256" key="6">
    <source>
        <dbReference type="ARBA" id="ARBA00044196"/>
    </source>
</evidence>
<feature type="compositionally biased region" description="Low complexity" evidence="9">
    <location>
        <begin position="105"/>
        <end position="115"/>
    </location>
</feature>
<evidence type="ECO:0000256" key="7">
    <source>
        <dbReference type="ARBA" id="ARBA00044229"/>
    </source>
</evidence>
<evidence type="ECO:0000256" key="8">
    <source>
        <dbReference type="ARBA" id="ARBA00046432"/>
    </source>
</evidence>
<dbReference type="GO" id="GO:0005085">
    <property type="term" value="F:guanyl-nucleotide exchange factor activity"/>
    <property type="evidence" value="ECO:0007669"/>
    <property type="project" value="TreeGrafter"/>
</dbReference>
<feature type="region of interest" description="Disordered" evidence="9">
    <location>
        <begin position="42"/>
        <end position="118"/>
    </location>
</feature>
<dbReference type="InterPro" id="IPR011004">
    <property type="entry name" value="Trimer_LpxA-like_sf"/>
</dbReference>
<dbReference type="EMBL" id="HBNS01004822">
    <property type="protein sequence ID" value="CAE4585864.1"/>
    <property type="molecule type" value="Transcribed_RNA"/>
</dbReference>
<dbReference type="InterPro" id="IPR056729">
    <property type="entry name" value="GMPPB_C"/>
</dbReference>
<dbReference type="GO" id="GO:0003743">
    <property type="term" value="F:translation initiation factor activity"/>
    <property type="evidence" value="ECO:0007669"/>
    <property type="project" value="UniProtKB-KW"/>
</dbReference>
<name>A0A7S4QJV3_9STRA</name>
<feature type="domain" description="Mannose-1-phosphate guanyltransferase C-terminal" evidence="10">
    <location>
        <begin position="613"/>
        <end position="680"/>
    </location>
</feature>
<dbReference type="SUPFAM" id="SSF53448">
    <property type="entry name" value="Nucleotide-diphospho-sugar transferases"/>
    <property type="match status" value="1"/>
</dbReference>
<evidence type="ECO:0000256" key="3">
    <source>
        <dbReference type="ARBA" id="ARBA00022490"/>
    </source>
</evidence>
<feature type="region of interest" description="Disordered" evidence="9">
    <location>
        <begin position="1"/>
        <end position="26"/>
    </location>
</feature>
<dbReference type="PANTHER" id="PTHR45989:SF1">
    <property type="entry name" value="TRANSLATION INITIATION FACTOR EIF-2B SUBUNIT GAMMA"/>
    <property type="match status" value="1"/>
</dbReference>
<evidence type="ECO:0000256" key="1">
    <source>
        <dbReference type="ARBA" id="ARBA00004514"/>
    </source>
</evidence>
<feature type="region of interest" description="Disordered" evidence="9">
    <location>
        <begin position="493"/>
        <end position="542"/>
    </location>
</feature>
<keyword evidence="3" id="KW-0963">Cytoplasm</keyword>
<accession>A0A7S4QJV3</accession>
<sequence length="699" mass="74658">MPPSANAETTNDDDTFILPSSLPPSKQPEFVAVILAATPGTRLFPLTCGDEDADDDFDDDGFNDLPEEEDDEDAPNLEEEDDGDNDKTSPQTKDDTKGKKEGGDETTTMNAATDNNDVKKKINQVPKHLLPIGGISTLHRLLDVVSSSGFEHAVLIVSKEDEVTIPSLLASSSSASLSNTKEADVTCLTWDTATAMAKSTTEKKKKTSCSSSSASNTKMSILIKSISSSSCAGSADALRSISHLLPSQSNIVTIPGDFVFLGGQNKGNEEVEDGKDILSSLIDSHRRLMYASSPSLVSSSLDCYSGGGGGNDDEIASSPVPACTMLFSDVGEEDENGVPLKESAKAKKGGIARDEEDIEYIGLSSAPASIHRQHNSHHPSHPQRVMLKQSKVAVEEDEDMTGGTPKLFLPKKRLHIAPETSRITIRTDLNDLHVYVLSPWVLRLLSARKGLVSIQREVIPLLVSRQFRGISSVFGSKISKDHAKKEILDEALSGPPFRASLPDNAAEESGNGPNSGAGGSDESGEEEQPHRNDGEEDDENNNVSMEKHYNRSFAVLAQVLSREGSRLTLRACTVPSYLYGCRELVAHAIQKNQAASSLPKGTTVQAKLNSVFLPDAVIGEKVKIQSSTVGSHSKVGNKCRLNNVVVMENVTVGDNCVLQNSVLGAGATIGENCNLNDCQVAPGATVPSFTKEKGESFLV</sequence>
<evidence type="ECO:0000313" key="11">
    <source>
        <dbReference type="EMBL" id="CAE4585864.1"/>
    </source>
</evidence>
<comment type="similarity">
    <text evidence="2">Belongs to the eIF-2B gamma/epsilon subunits family.</text>
</comment>
<dbReference type="GO" id="GO:0002183">
    <property type="term" value="P:cytoplasmic translational initiation"/>
    <property type="evidence" value="ECO:0007669"/>
    <property type="project" value="TreeGrafter"/>
</dbReference>
<keyword evidence="5" id="KW-0648">Protein biosynthesis</keyword>
<evidence type="ECO:0000259" key="10">
    <source>
        <dbReference type="Pfam" id="PF25087"/>
    </source>
</evidence>
<dbReference type="InterPro" id="IPR029044">
    <property type="entry name" value="Nucleotide-diphossugar_trans"/>
</dbReference>
<dbReference type="Pfam" id="PF25087">
    <property type="entry name" value="GMPPB_C"/>
    <property type="match status" value="1"/>
</dbReference>
<evidence type="ECO:0000256" key="2">
    <source>
        <dbReference type="ARBA" id="ARBA00007878"/>
    </source>
</evidence>
<organism evidence="11">
    <name type="scientific">Ditylum brightwellii</name>
    <dbReference type="NCBI Taxonomy" id="49249"/>
    <lineage>
        <taxon>Eukaryota</taxon>
        <taxon>Sar</taxon>
        <taxon>Stramenopiles</taxon>
        <taxon>Ochrophyta</taxon>
        <taxon>Bacillariophyta</taxon>
        <taxon>Mediophyceae</taxon>
        <taxon>Lithodesmiophycidae</taxon>
        <taxon>Lithodesmiales</taxon>
        <taxon>Lithodesmiaceae</taxon>
        <taxon>Ditylum</taxon>
    </lineage>
</organism>
<dbReference type="GO" id="GO:0005829">
    <property type="term" value="C:cytosol"/>
    <property type="evidence" value="ECO:0007669"/>
    <property type="project" value="UniProtKB-SubCell"/>
</dbReference>
<evidence type="ECO:0000256" key="9">
    <source>
        <dbReference type="SAM" id="MobiDB-lite"/>
    </source>
</evidence>
<dbReference type="PANTHER" id="PTHR45989">
    <property type="entry name" value="TRANSLATION INITIATION FACTOR EIF-2B SUBUNIT GAMMA"/>
    <property type="match status" value="1"/>
</dbReference>
<evidence type="ECO:0000256" key="4">
    <source>
        <dbReference type="ARBA" id="ARBA00022540"/>
    </source>
</evidence>
<feature type="compositionally biased region" description="Acidic residues" evidence="9">
    <location>
        <begin position="49"/>
        <end position="84"/>
    </location>
</feature>
<dbReference type="SUPFAM" id="SSF51161">
    <property type="entry name" value="Trimeric LpxA-like enzymes"/>
    <property type="match status" value="1"/>
</dbReference>
<evidence type="ECO:0000256" key="5">
    <source>
        <dbReference type="ARBA" id="ARBA00022917"/>
    </source>
</evidence>
<dbReference type="GO" id="GO:0005851">
    <property type="term" value="C:eukaryotic translation initiation factor 2B complex"/>
    <property type="evidence" value="ECO:0007669"/>
    <property type="project" value="TreeGrafter"/>
</dbReference>
<comment type="subunit">
    <text evidence="8">Component of the translation initiation factor 2B (eIF2B) complex which is a heterodecamer of two sets of five different subunits: alpha, beta, gamma, delta and epsilon. Subunits alpha, beta and delta comprise a regulatory subcomplex and subunits epsilon and gamma comprise a catalytic subcomplex. Within the complex, the hexameric regulatory complex resides at the center, with the two heterodimeric catalytic subcomplexes bound on opposite sides.</text>
</comment>
<comment type="subcellular location">
    <subcellularLocation>
        <location evidence="1">Cytoplasm</location>
        <location evidence="1">Cytosol</location>
    </subcellularLocation>
</comment>
<dbReference type="InterPro" id="IPR051960">
    <property type="entry name" value="eIF2B_gamma"/>
</dbReference>
<dbReference type="Gene3D" id="3.90.550.10">
    <property type="entry name" value="Spore Coat Polysaccharide Biosynthesis Protein SpsA, Chain A"/>
    <property type="match status" value="1"/>
</dbReference>
<dbReference type="Gene3D" id="2.160.10.10">
    <property type="entry name" value="Hexapeptide repeat proteins"/>
    <property type="match status" value="1"/>
</dbReference>
<gene>
    <name evidence="11" type="ORF">DBRI00130_LOCUS3904</name>
</gene>
<reference evidence="11" key="1">
    <citation type="submission" date="2021-01" db="EMBL/GenBank/DDBJ databases">
        <authorList>
            <person name="Corre E."/>
            <person name="Pelletier E."/>
            <person name="Niang G."/>
            <person name="Scheremetjew M."/>
            <person name="Finn R."/>
            <person name="Kale V."/>
            <person name="Holt S."/>
            <person name="Cochrane G."/>
            <person name="Meng A."/>
            <person name="Brown T."/>
            <person name="Cohen L."/>
        </authorList>
    </citation>
    <scope>NUCLEOTIDE SEQUENCE</scope>
    <source>
        <strain evidence="11">GSO104</strain>
    </source>
</reference>
<proteinExistence type="inferred from homology"/>
<keyword evidence="4" id="KW-0396">Initiation factor</keyword>